<keyword evidence="3" id="KW-1185">Reference proteome</keyword>
<dbReference type="Proteomes" id="UP000028545">
    <property type="component" value="Unassembled WGS sequence"/>
</dbReference>
<name>A0A084FVC4_PSEDA</name>
<dbReference type="VEuPathDB" id="FungiDB:SAPIO_CDS10410"/>
<dbReference type="KEGG" id="sapo:SAPIO_CDS10410"/>
<feature type="compositionally biased region" description="Basic residues" evidence="1">
    <location>
        <begin position="72"/>
        <end position="82"/>
    </location>
</feature>
<organism evidence="2 3">
    <name type="scientific">Pseudallescheria apiosperma</name>
    <name type="common">Scedosporium apiospermum</name>
    <dbReference type="NCBI Taxonomy" id="563466"/>
    <lineage>
        <taxon>Eukaryota</taxon>
        <taxon>Fungi</taxon>
        <taxon>Dikarya</taxon>
        <taxon>Ascomycota</taxon>
        <taxon>Pezizomycotina</taxon>
        <taxon>Sordariomycetes</taxon>
        <taxon>Hypocreomycetidae</taxon>
        <taxon>Microascales</taxon>
        <taxon>Microascaceae</taxon>
        <taxon>Scedosporium</taxon>
    </lineage>
</organism>
<dbReference type="RefSeq" id="XP_016638835.1">
    <property type="nucleotide sequence ID" value="XM_016784001.1"/>
</dbReference>
<evidence type="ECO:0000313" key="2">
    <source>
        <dbReference type="EMBL" id="KEZ39036.1"/>
    </source>
</evidence>
<dbReference type="Gene3D" id="3.20.20.60">
    <property type="entry name" value="Phosphoenolpyruvate-binding domains"/>
    <property type="match status" value="1"/>
</dbReference>
<accession>A0A084FVC4</accession>
<dbReference type="GeneID" id="27719604"/>
<evidence type="ECO:0000313" key="3">
    <source>
        <dbReference type="Proteomes" id="UP000028545"/>
    </source>
</evidence>
<proteinExistence type="predicted"/>
<sequence length="82" mass="8822">MARATASVQSALLYKGAIPGSPSKMLAQSSSLAADSAIYDLEDSMALVTKHIAEEALHPTDERRVPKNQVSMRHKRRGSSQA</sequence>
<dbReference type="AlphaFoldDB" id="A0A084FVC4"/>
<feature type="region of interest" description="Disordered" evidence="1">
    <location>
        <begin position="58"/>
        <end position="82"/>
    </location>
</feature>
<evidence type="ECO:0000256" key="1">
    <source>
        <dbReference type="SAM" id="MobiDB-lite"/>
    </source>
</evidence>
<gene>
    <name evidence="2" type="ORF">SAPIO_CDS10410</name>
</gene>
<reference evidence="2 3" key="1">
    <citation type="journal article" date="2014" name="Genome Announc.">
        <title>Draft genome sequence of the pathogenic fungus Scedosporium apiospermum.</title>
        <authorList>
            <person name="Vandeputte P."/>
            <person name="Ghamrawi S."/>
            <person name="Rechenmann M."/>
            <person name="Iltis A."/>
            <person name="Giraud S."/>
            <person name="Fleury M."/>
            <person name="Thornton C."/>
            <person name="Delhaes L."/>
            <person name="Meyer W."/>
            <person name="Papon N."/>
            <person name="Bouchara J.P."/>
        </authorList>
    </citation>
    <scope>NUCLEOTIDE SEQUENCE [LARGE SCALE GENOMIC DNA]</scope>
    <source>
        <strain evidence="2 3">IHEM 14462</strain>
    </source>
</reference>
<protein>
    <submittedName>
        <fullName evidence="2">Uncharacterized protein</fullName>
    </submittedName>
</protein>
<comment type="caution">
    <text evidence="2">The sequence shown here is derived from an EMBL/GenBank/DDBJ whole genome shotgun (WGS) entry which is preliminary data.</text>
</comment>
<dbReference type="InterPro" id="IPR040442">
    <property type="entry name" value="Pyrv_kinase-like_dom_sf"/>
</dbReference>
<dbReference type="EMBL" id="JOWA01000165">
    <property type="protein sequence ID" value="KEZ39036.1"/>
    <property type="molecule type" value="Genomic_DNA"/>
</dbReference>
<dbReference type="HOGENOM" id="CLU_2559603_0_0_1"/>